<dbReference type="GO" id="GO:0006357">
    <property type="term" value="P:regulation of transcription by RNA polymerase II"/>
    <property type="evidence" value="ECO:0007669"/>
    <property type="project" value="TreeGrafter"/>
</dbReference>
<name>A0A5J4N5N9_9TREM</name>
<comment type="caution">
    <text evidence="2">The sequence shown here is derived from an EMBL/GenBank/DDBJ whole genome shotgun (WGS) entry which is preliminary data.</text>
</comment>
<organism evidence="2 3">
    <name type="scientific">Paragonimus westermani</name>
    <dbReference type="NCBI Taxonomy" id="34504"/>
    <lineage>
        <taxon>Eukaryota</taxon>
        <taxon>Metazoa</taxon>
        <taxon>Spiralia</taxon>
        <taxon>Lophotrochozoa</taxon>
        <taxon>Platyhelminthes</taxon>
        <taxon>Trematoda</taxon>
        <taxon>Digenea</taxon>
        <taxon>Plagiorchiida</taxon>
        <taxon>Troglotremata</taxon>
        <taxon>Troglotrematidae</taxon>
        <taxon>Paragonimus</taxon>
    </lineage>
</organism>
<accession>A0A5J4N5N9</accession>
<dbReference type="Proteomes" id="UP000324629">
    <property type="component" value="Unassembled WGS sequence"/>
</dbReference>
<gene>
    <name evidence="2" type="ORF">DEA37_0015230</name>
</gene>
<keyword evidence="3" id="KW-1185">Reference proteome</keyword>
<sequence>MTRKEEKHEFRWESGYEKTWSSIKEDDAGRLVTTLEQLIHDAHAKLRRKRRRLSAESDGFLRLGMMRHLFLIIDLSQAMHVQDLKPNRLVCTLRAATTFIRDYFDQNPISQLGIIVTMDRRAERLTELSGIYYFLNHYGTPFGVTLHLFAINTGIIRQKFRSL</sequence>
<dbReference type="AlphaFoldDB" id="A0A5J4N5N9"/>
<dbReference type="Pfam" id="PF04056">
    <property type="entry name" value="Ssl1"/>
    <property type="match status" value="1"/>
</dbReference>
<evidence type="ECO:0000313" key="2">
    <source>
        <dbReference type="EMBL" id="KAA3670833.1"/>
    </source>
</evidence>
<dbReference type="PANTHER" id="PTHR12695">
    <property type="entry name" value="GENERAL TRANSCRIPTION FACTOR IIH SUBUNIT 2"/>
    <property type="match status" value="1"/>
</dbReference>
<dbReference type="GO" id="GO:0005675">
    <property type="term" value="C:transcription factor TFIIH holo complex"/>
    <property type="evidence" value="ECO:0007669"/>
    <property type="project" value="TreeGrafter"/>
</dbReference>
<dbReference type="Gene3D" id="3.40.50.410">
    <property type="entry name" value="von Willebrand factor, type A domain"/>
    <property type="match status" value="1"/>
</dbReference>
<evidence type="ECO:0000313" key="3">
    <source>
        <dbReference type="Proteomes" id="UP000324629"/>
    </source>
</evidence>
<dbReference type="InterPro" id="IPR007198">
    <property type="entry name" value="Ssl1-like"/>
</dbReference>
<dbReference type="GO" id="GO:0003743">
    <property type="term" value="F:translation initiation factor activity"/>
    <property type="evidence" value="ECO:0007669"/>
    <property type="project" value="UniProtKB-KW"/>
</dbReference>
<dbReference type="PANTHER" id="PTHR12695:SF2">
    <property type="entry name" value="GENERAL TRANSCRIPTION FACTOR IIH SUBUNIT 2-RELATED"/>
    <property type="match status" value="1"/>
</dbReference>
<feature type="domain" description="Ssl1-like" evidence="1">
    <location>
        <begin position="72"/>
        <end position="130"/>
    </location>
</feature>
<evidence type="ECO:0000259" key="1">
    <source>
        <dbReference type="Pfam" id="PF04056"/>
    </source>
</evidence>
<keyword evidence="2" id="KW-0648">Protein biosynthesis</keyword>
<dbReference type="GO" id="GO:0006289">
    <property type="term" value="P:nucleotide-excision repair"/>
    <property type="evidence" value="ECO:0007669"/>
    <property type="project" value="TreeGrafter"/>
</dbReference>
<proteinExistence type="predicted"/>
<reference evidence="2 3" key="1">
    <citation type="journal article" date="2019" name="Gigascience">
        <title>Whole-genome sequence of the oriental lung fluke Paragonimus westermani.</title>
        <authorList>
            <person name="Oey H."/>
            <person name="Zakrzewski M."/>
            <person name="Narain K."/>
            <person name="Devi K.R."/>
            <person name="Agatsuma T."/>
            <person name="Nawaratna S."/>
            <person name="Gobert G.N."/>
            <person name="Jones M.K."/>
            <person name="Ragan M.A."/>
            <person name="McManus D.P."/>
            <person name="Krause L."/>
        </authorList>
    </citation>
    <scope>NUCLEOTIDE SEQUENCE [LARGE SCALE GENOMIC DNA]</scope>
    <source>
        <strain evidence="2 3">IND2009</strain>
    </source>
</reference>
<dbReference type="EMBL" id="QNGE01008151">
    <property type="protein sequence ID" value="KAA3670833.1"/>
    <property type="molecule type" value="Genomic_DNA"/>
</dbReference>
<protein>
    <submittedName>
        <fullName evidence="2">Transcription initiation factor TFIIH subunit 2</fullName>
    </submittedName>
</protein>
<keyword evidence="2" id="KW-0396">Initiation factor</keyword>
<dbReference type="InterPro" id="IPR036465">
    <property type="entry name" value="vWFA_dom_sf"/>
</dbReference>